<accession>A0A099WS12</accession>
<dbReference type="InterPro" id="IPR051554">
    <property type="entry name" value="Acetyltransferase_Eis"/>
</dbReference>
<dbReference type="PANTHER" id="PTHR37817">
    <property type="entry name" value="N-ACETYLTRANSFERASE EIS"/>
    <property type="match status" value="1"/>
</dbReference>
<dbReference type="GeneID" id="57240082"/>
<name>A0A099WS12_9PORP</name>
<dbReference type="SUPFAM" id="SSF55729">
    <property type="entry name" value="Acyl-CoA N-acyltransferases (Nat)"/>
    <property type="match status" value="1"/>
</dbReference>
<keyword evidence="2" id="KW-0808">Transferase</keyword>
<dbReference type="CDD" id="cd04301">
    <property type="entry name" value="NAT_SF"/>
    <property type="match status" value="1"/>
</dbReference>
<evidence type="ECO:0000259" key="1">
    <source>
        <dbReference type="PROSITE" id="PS51186"/>
    </source>
</evidence>
<evidence type="ECO:0000313" key="3">
    <source>
        <dbReference type="Proteomes" id="UP000030130"/>
    </source>
</evidence>
<dbReference type="AlphaFoldDB" id="A0A099WS12"/>
<dbReference type="Proteomes" id="UP000030130">
    <property type="component" value="Unassembled WGS sequence"/>
</dbReference>
<dbReference type="PROSITE" id="PS51186">
    <property type="entry name" value="GNAT"/>
    <property type="match status" value="1"/>
</dbReference>
<comment type="caution">
    <text evidence="2">The sequence shown here is derived from an EMBL/GenBank/DDBJ whole genome shotgun (WGS) entry which is preliminary data.</text>
</comment>
<feature type="domain" description="N-acetyltransferase" evidence="1">
    <location>
        <begin position="1"/>
        <end position="140"/>
    </location>
</feature>
<dbReference type="GO" id="GO:0034069">
    <property type="term" value="F:aminoglycoside N-acetyltransferase activity"/>
    <property type="evidence" value="ECO:0007669"/>
    <property type="project" value="TreeGrafter"/>
</dbReference>
<dbReference type="GO" id="GO:0030649">
    <property type="term" value="P:aminoglycoside antibiotic catabolic process"/>
    <property type="evidence" value="ECO:0007669"/>
    <property type="project" value="TreeGrafter"/>
</dbReference>
<reference evidence="2 3" key="1">
    <citation type="submission" date="2014-08" db="EMBL/GenBank/DDBJ databases">
        <title>Porphyromonas gulae strain:COT-052_OH1451 Genome sequencing.</title>
        <authorList>
            <person name="Wallis C."/>
            <person name="Deusch O."/>
            <person name="O'Flynn C."/>
            <person name="Davis I."/>
            <person name="Jospin G."/>
            <person name="Darling A.E."/>
            <person name="Coil D.A."/>
            <person name="Alexiev A."/>
            <person name="Horsfall A."/>
            <person name="Kirkwood N."/>
            <person name="Harris S."/>
            <person name="Eisen J.A."/>
        </authorList>
    </citation>
    <scope>NUCLEOTIDE SEQUENCE [LARGE SCALE GENOMIC DNA]</scope>
    <source>
        <strain evidence="3">COT-052 OH1451</strain>
    </source>
</reference>
<sequence>MTESKREASVRLWRICFDDPEPFIDLYFHEVFRDDDTLLRYSETGEAVAHLQMLPYQLRIFGTSFSAGYISGACTHPDHRGKGIMHTMMTEALSVMYDRGDVCSFLIPAEAWLYDFYSRSGGYAPAFGRKQILYRPNSIPRKSPRGYTCTIGQGDYSFLSAEEQMDIRLAVQHTFGQWQTALKDFSLAGGDVAMLQDGAGKTVGQACFVPRENSLDVRLLVGDTEVAFILVDHLLRSLDCDHASILAHSGSTPYGMLRILRPIPILEAFAQYHPAEARSFVYSDPLFPQHNGTYHISKGHIAFSDNIQPEISLLPHHTPDSLVKDLFSPFPSTLFLMLD</sequence>
<gene>
    <name evidence="2" type="ORF">HR08_06245</name>
</gene>
<dbReference type="InterPro" id="IPR016181">
    <property type="entry name" value="Acyl_CoA_acyltransferase"/>
</dbReference>
<dbReference type="InterPro" id="IPR000182">
    <property type="entry name" value="GNAT_dom"/>
</dbReference>
<dbReference type="PANTHER" id="PTHR37817:SF1">
    <property type="entry name" value="N-ACETYLTRANSFERASE EIS"/>
    <property type="match status" value="1"/>
</dbReference>
<proteinExistence type="predicted"/>
<dbReference type="OrthoDB" id="9768284at2"/>
<dbReference type="eggNOG" id="COG4552">
    <property type="taxonomic scope" value="Bacteria"/>
</dbReference>
<evidence type="ECO:0000313" key="2">
    <source>
        <dbReference type="EMBL" id="KGN85316.1"/>
    </source>
</evidence>
<dbReference type="RefSeq" id="WP_039419252.1">
    <property type="nucleotide sequence ID" value="NZ_JRAI01000058.1"/>
</dbReference>
<dbReference type="Pfam" id="PF13527">
    <property type="entry name" value="Acetyltransf_9"/>
    <property type="match status" value="1"/>
</dbReference>
<dbReference type="PATRIC" id="fig|111105.18.peg.1856"/>
<protein>
    <submittedName>
        <fullName evidence="2">Acetyltransferase</fullName>
    </submittedName>
</protein>
<organism evidence="2 3">
    <name type="scientific">Porphyromonas gulae</name>
    <dbReference type="NCBI Taxonomy" id="111105"/>
    <lineage>
        <taxon>Bacteria</taxon>
        <taxon>Pseudomonadati</taxon>
        <taxon>Bacteroidota</taxon>
        <taxon>Bacteroidia</taxon>
        <taxon>Bacteroidales</taxon>
        <taxon>Porphyromonadaceae</taxon>
        <taxon>Porphyromonas</taxon>
    </lineage>
</organism>
<dbReference type="EMBL" id="JRAI01000058">
    <property type="protein sequence ID" value="KGN85316.1"/>
    <property type="molecule type" value="Genomic_DNA"/>
</dbReference>
<dbReference type="STRING" id="111105.HR09_10450"/>
<dbReference type="Gene3D" id="3.40.630.30">
    <property type="match status" value="1"/>
</dbReference>